<organism evidence="3 4">
    <name type="scientific">Antrihabitans stalagmiti</name>
    <dbReference type="NCBI Taxonomy" id="2799499"/>
    <lineage>
        <taxon>Bacteria</taxon>
        <taxon>Bacillati</taxon>
        <taxon>Actinomycetota</taxon>
        <taxon>Actinomycetes</taxon>
        <taxon>Mycobacteriales</taxon>
        <taxon>Nocardiaceae</taxon>
        <taxon>Antrihabitans</taxon>
    </lineage>
</organism>
<evidence type="ECO:0000256" key="1">
    <source>
        <dbReference type="SAM" id="SignalP"/>
    </source>
</evidence>
<accession>A0A934NS63</accession>
<keyword evidence="4" id="KW-1185">Reference proteome</keyword>
<sequence length="243" mass="24285">MKIRKYAAASALVIAATGISAGTAYAAPAPEPGQEAPLSIDIAPSVNYTAYQNGASAVITIDNAGKLIVADGKFEIRSNSGQTLAGVPLEYSIDDIAFPIDASIDGNTATLTPSTDPARAYYKPVALPFENQAPWKTPYEREVAAWTRLTQTITLGTGIGAISGAVIGGAAGCIVGGAVAAPTAVLTAVFGPLAGCVAGALVLAPVGALGGAIFVGAPVAIGAAIQYFSTINAPFTPPAEPKK</sequence>
<comment type="caution">
    <text evidence="3">The sequence shown here is derived from an EMBL/GenBank/DDBJ whole genome shotgun (WGS) entry which is preliminary data.</text>
</comment>
<reference evidence="3" key="1">
    <citation type="submission" date="2020-12" db="EMBL/GenBank/DDBJ databases">
        <title>Antrihabitans popcorni sp. nov. and Antrihabitans auranticaus sp. nov., isolated from a larva cave.</title>
        <authorList>
            <person name="Lee S.D."/>
            <person name="Kim I.S."/>
        </authorList>
    </citation>
    <scope>NUCLEOTIDE SEQUENCE</scope>
    <source>
        <strain evidence="3">YC3-6</strain>
    </source>
</reference>
<dbReference type="EMBL" id="JAEMNV010000004">
    <property type="protein sequence ID" value="MBJ8340267.1"/>
    <property type="molecule type" value="Genomic_DNA"/>
</dbReference>
<gene>
    <name evidence="3" type="ORF">JGU71_15355</name>
</gene>
<evidence type="ECO:0000259" key="2">
    <source>
        <dbReference type="Pfam" id="PF26059"/>
    </source>
</evidence>
<evidence type="ECO:0000313" key="4">
    <source>
        <dbReference type="Proteomes" id="UP000655868"/>
    </source>
</evidence>
<dbReference type="Pfam" id="PF26059">
    <property type="entry name" value="DUF8020"/>
    <property type="match status" value="1"/>
</dbReference>
<evidence type="ECO:0000313" key="3">
    <source>
        <dbReference type="EMBL" id="MBJ8340267.1"/>
    </source>
</evidence>
<dbReference type="RefSeq" id="WP_199705061.1">
    <property type="nucleotide sequence ID" value="NZ_JAEMNV010000004.1"/>
</dbReference>
<dbReference type="AlphaFoldDB" id="A0A934NS63"/>
<feature type="domain" description="DUF8020" evidence="2">
    <location>
        <begin position="46"/>
        <end position="115"/>
    </location>
</feature>
<feature type="signal peptide" evidence="1">
    <location>
        <begin position="1"/>
        <end position="26"/>
    </location>
</feature>
<dbReference type="Proteomes" id="UP000655868">
    <property type="component" value="Unassembled WGS sequence"/>
</dbReference>
<dbReference type="InterPro" id="IPR058333">
    <property type="entry name" value="DUF8020"/>
</dbReference>
<name>A0A934NS63_9NOCA</name>
<protein>
    <recommendedName>
        <fullName evidence="2">DUF8020 domain-containing protein</fullName>
    </recommendedName>
</protein>
<feature type="chain" id="PRO_5037253338" description="DUF8020 domain-containing protein" evidence="1">
    <location>
        <begin position="27"/>
        <end position="243"/>
    </location>
</feature>
<keyword evidence="1" id="KW-0732">Signal</keyword>
<proteinExistence type="predicted"/>